<dbReference type="InterPro" id="IPR009000">
    <property type="entry name" value="Transl_B-barrel_sf"/>
</dbReference>
<dbReference type="OrthoDB" id="9812949at2"/>
<comment type="caution">
    <text evidence="1">The sequence shown here is derived from an EMBL/GenBank/DDBJ whole genome shotgun (WGS) entry which is preliminary data.</text>
</comment>
<dbReference type="PANTHER" id="PTHR43462">
    <property type="entry name" value="ALANYL-TRNA EDITING PROTEIN"/>
    <property type="match status" value="1"/>
</dbReference>
<dbReference type="InterPro" id="IPR018163">
    <property type="entry name" value="Thr/Ala-tRNA-synth_IIc_edit"/>
</dbReference>
<accession>A0A1E2VAM5</accession>
<dbReference type="AlphaFoldDB" id="A0A1E2VAM5"/>
<evidence type="ECO:0000313" key="1">
    <source>
        <dbReference type="EMBL" id="ODC04069.1"/>
    </source>
</evidence>
<dbReference type="Proteomes" id="UP000094291">
    <property type="component" value="Unassembled WGS sequence"/>
</dbReference>
<dbReference type="STRING" id="197479.BFW38_11525"/>
<proteinExistence type="predicted"/>
<keyword evidence="2" id="KW-1185">Reference proteome</keyword>
<organism evidence="1 2">
    <name type="scientific">Terasakiispira papahanaumokuakeensis</name>
    <dbReference type="NCBI Taxonomy" id="197479"/>
    <lineage>
        <taxon>Bacteria</taxon>
        <taxon>Pseudomonadati</taxon>
        <taxon>Pseudomonadota</taxon>
        <taxon>Gammaproteobacteria</taxon>
        <taxon>Oceanospirillales</taxon>
        <taxon>Terasakiispira</taxon>
    </lineage>
</organism>
<dbReference type="SUPFAM" id="SSF50447">
    <property type="entry name" value="Translation proteins"/>
    <property type="match status" value="1"/>
</dbReference>
<dbReference type="SUPFAM" id="SSF55186">
    <property type="entry name" value="ThrRS/AlaRS common domain"/>
    <property type="match status" value="1"/>
</dbReference>
<dbReference type="EMBL" id="MDTQ01000001">
    <property type="protein sequence ID" value="ODC04069.1"/>
    <property type="molecule type" value="Genomic_DNA"/>
</dbReference>
<dbReference type="PANTHER" id="PTHR43462:SF2">
    <property type="entry name" value="THREONYL AND ALANYL TRNA SYNTHETASE SECOND ADDITIONAL DOMAIN-CONTAINING PROTEIN"/>
    <property type="match status" value="1"/>
</dbReference>
<name>A0A1E2VAM5_9GAMM</name>
<evidence type="ECO:0008006" key="3">
    <source>
        <dbReference type="Google" id="ProtNLM"/>
    </source>
</evidence>
<dbReference type="InterPro" id="IPR051335">
    <property type="entry name" value="Alanyl-tRNA_Editing_Enzymes"/>
</dbReference>
<evidence type="ECO:0000313" key="2">
    <source>
        <dbReference type="Proteomes" id="UP000094291"/>
    </source>
</evidence>
<gene>
    <name evidence="1" type="ORF">BFW38_11525</name>
</gene>
<dbReference type="RefSeq" id="WP_068998866.1">
    <property type="nucleotide sequence ID" value="NZ_MDTQ01000001.1"/>
</dbReference>
<dbReference type="GO" id="GO:0000166">
    <property type="term" value="F:nucleotide binding"/>
    <property type="evidence" value="ECO:0007669"/>
    <property type="project" value="InterPro"/>
</dbReference>
<sequence>MTQRLYLNDPAPAKATVNVLSCQPDPSSGFRIILEATPFHPQGGGQPSDTGYLRHPEGPIATVRHVIQDESQTVVHLTDVALPLGAAEASVCMPQRLWHAQLHSAGHLIAHLLSAQGWQPVKAHHWPGECRITLSPTGDHLPVPAVVEVQAWCDQAINSDTPVVQHLDANGLRQVAMGPWPAFPCGGTHVTSLQQLLGLEVQAIKMKKGRLQVSYQVPPTSPEAYGVA</sequence>
<protein>
    <recommendedName>
        <fullName evidence="3">Threonyl/alanyl tRNA synthetase SAD domain-containing protein</fullName>
    </recommendedName>
</protein>
<reference evidence="1 2" key="1">
    <citation type="submission" date="2016-08" db="EMBL/GenBank/DDBJ databases">
        <authorList>
            <person name="Seilhamer J.J."/>
        </authorList>
    </citation>
    <scope>NUCLEOTIDE SEQUENCE [LARGE SCALE GENOMIC DNA]</scope>
    <source>
        <strain evidence="1 2">PH27A</strain>
    </source>
</reference>
<dbReference type="Gene3D" id="2.40.30.130">
    <property type="match status" value="1"/>
</dbReference>
<dbReference type="Gene3D" id="3.30.980.10">
    <property type="entry name" value="Threonyl-trna Synthetase, Chain A, domain 2"/>
    <property type="match status" value="1"/>
</dbReference>